<dbReference type="PANTHER" id="PTHR43283">
    <property type="entry name" value="BETA-LACTAMASE-RELATED"/>
    <property type="match status" value="1"/>
</dbReference>
<comment type="caution">
    <text evidence="2">The sequence shown here is derived from an EMBL/GenBank/DDBJ whole genome shotgun (WGS) entry which is preliminary data.</text>
</comment>
<protein>
    <submittedName>
        <fullName evidence="2">Class A beta-lactamase-related serine hydrolase</fullName>
    </submittedName>
</protein>
<dbReference type="OrthoDB" id="9808046at2"/>
<dbReference type="GO" id="GO:0016787">
    <property type="term" value="F:hydrolase activity"/>
    <property type="evidence" value="ECO:0007669"/>
    <property type="project" value="UniProtKB-KW"/>
</dbReference>
<dbReference type="EMBL" id="SPQT01000004">
    <property type="protein sequence ID" value="TFV48603.1"/>
    <property type="molecule type" value="Genomic_DNA"/>
</dbReference>
<evidence type="ECO:0000313" key="3">
    <source>
        <dbReference type="Proteomes" id="UP000297966"/>
    </source>
</evidence>
<evidence type="ECO:0000313" key="2">
    <source>
        <dbReference type="EMBL" id="TFV48603.1"/>
    </source>
</evidence>
<gene>
    <name evidence="2" type="ORF">E4K65_10900</name>
</gene>
<keyword evidence="3" id="KW-1185">Reference proteome</keyword>
<dbReference type="InterPro" id="IPR050789">
    <property type="entry name" value="Diverse_Enzym_Activities"/>
</dbReference>
<reference evidence="2 3" key="1">
    <citation type="submission" date="2019-03" db="EMBL/GenBank/DDBJ databases">
        <title>Bradyrhizobium diversity isolated from nodules of Chamaecrista fasciculata.</title>
        <authorList>
            <person name="Klepa M.S."/>
            <person name="Urquiaga M.O."/>
            <person name="Hungria M."/>
            <person name="Delamuta J.R."/>
        </authorList>
    </citation>
    <scope>NUCLEOTIDE SEQUENCE [LARGE SCALE GENOMIC DNA]</scope>
    <source>
        <strain evidence="2 3">CNPSo 3448</strain>
    </source>
</reference>
<organism evidence="2 3">
    <name type="scientific">Bradyrhizobium niftali</name>
    <dbReference type="NCBI Taxonomy" id="2560055"/>
    <lineage>
        <taxon>Bacteria</taxon>
        <taxon>Pseudomonadati</taxon>
        <taxon>Pseudomonadota</taxon>
        <taxon>Alphaproteobacteria</taxon>
        <taxon>Hyphomicrobiales</taxon>
        <taxon>Nitrobacteraceae</taxon>
        <taxon>Bradyrhizobium</taxon>
    </lineage>
</organism>
<name>A0A4Y9M0M4_9BRAD</name>
<feature type="domain" description="Beta-lactamase-related" evidence="1">
    <location>
        <begin position="48"/>
        <end position="408"/>
    </location>
</feature>
<accession>A0A4Y9M0M4</accession>
<dbReference type="InterPro" id="IPR012338">
    <property type="entry name" value="Beta-lactam/transpept-like"/>
</dbReference>
<keyword evidence="2" id="KW-0378">Hydrolase</keyword>
<dbReference type="Proteomes" id="UP000297966">
    <property type="component" value="Unassembled WGS sequence"/>
</dbReference>
<sequence length="427" mass="46536">MKPWRSDMSGRRALIAALVVLVGVVGARAGSEGRPAHSLSPEGLAKVSDYIRNEVATGKIPGAILLLQQHGKPVYYENFGVRDVATGISMSADTIFRLYSMSKPVTSVMAMMLVEEGKLALDDPVSKYIPAFAGMKVGVEKKAEDGKVALVLEPLDRPVTIKDLLRHTSGLPYGYYGGGAVRELYAEANLFHSNLGNADFAAKIATLPLVEQPGTVWDYGFSTDVLGRVIEVISGKTLLQFERERLLDPLGMTETAFFVADPAKFPRIAEPMPEDRNINPTTQVRDVRLPITWESGGAGMVGTIGDYARFAQMLLNGGTYEGRRYLKPETIALMASDHVGPETKIARDHNYYPGGNSGFGLGFAVRTSVPSGTSWPTGEYRWDGVGGTFFFIDPEDDLFGIFMVQTPSQRGRIQLALKTLIYQAMGR</sequence>
<dbReference type="AlphaFoldDB" id="A0A4Y9M0M4"/>
<dbReference type="Pfam" id="PF00144">
    <property type="entry name" value="Beta-lactamase"/>
    <property type="match status" value="1"/>
</dbReference>
<evidence type="ECO:0000259" key="1">
    <source>
        <dbReference type="Pfam" id="PF00144"/>
    </source>
</evidence>
<dbReference type="PANTHER" id="PTHR43283:SF3">
    <property type="entry name" value="BETA-LACTAMASE FAMILY PROTEIN (AFU_ORTHOLOGUE AFUA_5G07500)"/>
    <property type="match status" value="1"/>
</dbReference>
<dbReference type="SUPFAM" id="SSF56601">
    <property type="entry name" value="beta-lactamase/transpeptidase-like"/>
    <property type="match status" value="1"/>
</dbReference>
<dbReference type="Gene3D" id="3.40.710.10">
    <property type="entry name" value="DD-peptidase/beta-lactamase superfamily"/>
    <property type="match status" value="1"/>
</dbReference>
<dbReference type="InterPro" id="IPR001466">
    <property type="entry name" value="Beta-lactam-related"/>
</dbReference>
<proteinExistence type="predicted"/>